<evidence type="ECO:0000313" key="3">
    <source>
        <dbReference type="Proteomes" id="UP001523566"/>
    </source>
</evidence>
<proteinExistence type="predicted"/>
<keyword evidence="3" id="KW-1185">Reference proteome</keyword>
<feature type="transmembrane region" description="Helical" evidence="1">
    <location>
        <begin position="17"/>
        <end position="35"/>
    </location>
</feature>
<keyword evidence="1" id="KW-0472">Membrane</keyword>
<organism evidence="2 3">
    <name type="scientific">Aequitasia blattaphilus</name>
    <dbReference type="NCBI Taxonomy" id="2949332"/>
    <lineage>
        <taxon>Bacteria</taxon>
        <taxon>Bacillati</taxon>
        <taxon>Bacillota</taxon>
        <taxon>Clostridia</taxon>
        <taxon>Lachnospirales</taxon>
        <taxon>Lachnospiraceae</taxon>
        <taxon>Aequitasia</taxon>
    </lineage>
</organism>
<evidence type="ECO:0000313" key="2">
    <source>
        <dbReference type="EMBL" id="MCP1102363.1"/>
    </source>
</evidence>
<dbReference type="EMBL" id="JAMZFW010000010">
    <property type="protein sequence ID" value="MCP1102363.1"/>
    <property type="molecule type" value="Genomic_DNA"/>
</dbReference>
<gene>
    <name evidence="2" type="ORF">NK125_08065</name>
</gene>
<reference evidence="2 3" key="1">
    <citation type="journal article" date="2022" name="Genome Biol. Evol.">
        <title>Host diet, physiology and behaviors set the stage for Lachnospiraceae cladogenesis.</title>
        <authorList>
            <person name="Vera-Ponce De Leon A."/>
            <person name="Schneider M."/>
            <person name="Jahnes B.C."/>
            <person name="Sadowski V."/>
            <person name="Camuy-Velez L.A."/>
            <person name="Duan J."/>
            <person name="Sabree Z.L."/>
        </authorList>
    </citation>
    <scope>NUCLEOTIDE SEQUENCE [LARGE SCALE GENOMIC DNA]</scope>
    <source>
        <strain evidence="2 3">PAL113</strain>
    </source>
</reference>
<keyword evidence="1" id="KW-1133">Transmembrane helix</keyword>
<dbReference type="Proteomes" id="UP001523566">
    <property type="component" value="Unassembled WGS sequence"/>
</dbReference>
<sequence length="111" mass="12811">MTQRFVSEKTTNSYRNLIISLLLFIMITGGFIYLISSASSRSSTEELDTLYQAISRATTQCYAIEGSYPQDLQYLKDQYNITYDESRFVVHYQVMAQNILPKITVLTKEVE</sequence>
<protein>
    <submittedName>
        <fullName evidence="2">Uncharacterized protein</fullName>
    </submittedName>
</protein>
<keyword evidence="1" id="KW-0812">Transmembrane</keyword>
<dbReference type="RefSeq" id="WP_262066150.1">
    <property type="nucleotide sequence ID" value="NZ_JAMXOD010000010.1"/>
</dbReference>
<evidence type="ECO:0000256" key="1">
    <source>
        <dbReference type="SAM" id="Phobius"/>
    </source>
</evidence>
<name>A0ABT1E9A6_9FIRM</name>
<accession>A0ABT1E9A6</accession>
<comment type="caution">
    <text evidence="2">The sequence shown here is derived from an EMBL/GenBank/DDBJ whole genome shotgun (WGS) entry which is preliminary data.</text>
</comment>